<sequence length="371" mass="43610">MYIKWNLTKKCTLNCKFCHNATERKDWSRDIGIEQLDQIISNISNHENLEGVSLLGGDPLDYQYILQLAERLEFHNISFGFITAGEEIYKGTYDAILLNKNLNFIGLSIDSLNPDTVKYVRNKDMLQRQLDSLDHIMNLRAKFNLNYKIFTNTIFMNVNQHEIINLVNFFKQKKVDKIQILEYKHSNKSAYDFSVGLEEELKFVNDISSYIRENQGEDFSELELCFLPEPGKDYLRRISLNENISRGTSSKCPIFRDTLFVSNDGFVYPCDNYKPYFRISQTTNEPEKTYKIENLIKKQLHTITEKNEYFKEVKSLARKPKEELFGNLEPCNKCNHLLKECFPCLQYSTSSTTQSFVYEDKCKFYMEISNF</sequence>
<dbReference type="PANTHER" id="PTHR11228">
    <property type="entry name" value="RADICAL SAM DOMAIN PROTEIN"/>
    <property type="match status" value="1"/>
</dbReference>
<evidence type="ECO:0000313" key="7">
    <source>
        <dbReference type="Proteomes" id="UP000029734"/>
    </source>
</evidence>
<dbReference type="Gene3D" id="3.20.20.70">
    <property type="entry name" value="Aldolase class I"/>
    <property type="match status" value="1"/>
</dbReference>
<evidence type="ECO:0000256" key="1">
    <source>
        <dbReference type="ARBA" id="ARBA00022691"/>
    </source>
</evidence>
<dbReference type="InterPro" id="IPR050377">
    <property type="entry name" value="Radical_SAM_PqqE_MftC-like"/>
</dbReference>
<dbReference type="GO" id="GO:0051536">
    <property type="term" value="F:iron-sulfur cluster binding"/>
    <property type="evidence" value="ECO:0007669"/>
    <property type="project" value="UniProtKB-KW"/>
</dbReference>
<feature type="domain" description="Radical SAM core" evidence="5">
    <location>
        <begin position="1"/>
        <end position="217"/>
    </location>
</feature>
<evidence type="ECO:0000313" key="6">
    <source>
        <dbReference type="EMBL" id="KGE18818.1"/>
    </source>
</evidence>
<keyword evidence="4" id="KW-0411">Iron-sulfur</keyword>
<dbReference type="PROSITE" id="PS51918">
    <property type="entry name" value="RADICAL_SAM"/>
    <property type="match status" value="1"/>
</dbReference>
<dbReference type="AlphaFoldDB" id="A0A098M9U2"/>
<protein>
    <recommendedName>
        <fullName evidence="5">Radical SAM core domain-containing protein</fullName>
    </recommendedName>
</protein>
<gene>
    <name evidence="6" type="ORF">PWYN_05145</name>
</gene>
<dbReference type="InterPro" id="IPR058240">
    <property type="entry name" value="rSAM_sf"/>
</dbReference>
<dbReference type="OrthoDB" id="7021155at2"/>
<dbReference type="eggNOG" id="COG0535">
    <property type="taxonomic scope" value="Bacteria"/>
</dbReference>
<dbReference type="STRING" id="268407.PWYN_05145"/>
<dbReference type="InterPro" id="IPR007197">
    <property type="entry name" value="rSAM"/>
</dbReference>
<dbReference type="EMBL" id="JQCR01000002">
    <property type="protein sequence ID" value="KGE18818.1"/>
    <property type="molecule type" value="Genomic_DNA"/>
</dbReference>
<evidence type="ECO:0000256" key="4">
    <source>
        <dbReference type="ARBA" id="ARBA00023014"/>
    </source>
</evidence>
<proteinExistence type="predicted"/>
<dbReference type="RefSeq" id="WP_036649100.1">
    <property type="nucleotide sequence ID" value="NZ_JQCR01000002.1"/>
</dbReference>
<comment type="caution">
    <text evidence="6">The sequence shown here is derived from an EMBL/GenBank/DDBJ whole genome shotgun (WGS) entry which is preliminary data.</text>
</comment>
<accession>A0A098M9U2</accession>
<dbReference type="SFLD" id="SFLDG01067">
    <property type="entry name" value="SPASM/twitch_domain_containing"/>
    <property type="match status" value="1"/>
</dbReference>
<dbReference type="GO" id="GO:0046872">
    <property type="term" value="F:metal ion binding"/>
    <property type="evidence" value="ECO:0007669"/>
    <property type="project" value="UniProtKB-KW"/>
</dbReference>
<keyword evidence="3" id="KW-0408">Iron</keyword>
<dbReference type="InterPro" id="IPR013785">
    <property type="entry name" value="Aldolase_TIM"/>
</dbReference>
<keyword evidence="7" id="KW-1185">Reference proteome</keyword>
<dbReference type="GO" id="GO:0003824">
    <property type="term" value="F:catalytic activity"/>
    <property type="evidence" value="ECO:0007669"/>
    <property type="project" value="InterPro"/>
</dbReference>
<keyword evidence="2" id="KW-0479">Metal-binding</keyword>
<dbReference type="SFLD" id="SFLDS00029">
    <property type="entry name" value="Radical_SAM"/>
    <property type="match status" value="1"/>
</dbReference>
<dbReference type="Proteomes" id="UP000029734">
    <property type="component" value="Unassembled WGS sequence"/>
</dbReference>
<evidence type="ECO:0000259" key="5">
    <source>
        <dbReference type="PROSITE" id="PS51918"/>
    </source>
</evidence>
<evidence type="ECO:0000256" key="2">
    <source>
        <dbReference type="ARBA" id="ARBA00022723"/>
    </source>
</evidence>
<dbReference type="CDD" id="cd01335">
    <property type="entry name" value="Radical_SAM"/>
    <property type="match status" value="1"/>
</dbReference>
<dbReference type="InterPro" id="IPR023885">
    <property type="entry name" value="4Fe4S-binding_SPASM_dom"/>
</dbReference>
<dbReference type="SUPFAM" id="SSF102114">
    <property type="entry name" value="Radical SAM enzymes"/>
    <property type="match status" value="1"/>
</dbReference>
<dbReference type="PANTHER" id="PTHR11228:SF7">
    <property type="entry name" value="PQQA PEPTIDE CYCLASE"/>
    <property type="match status" value="1"/>
</dbReference>
<dbReference type="Pfam" id="PF13186">
    <property type="entry name" value="SPASM"/>
    <property type="match status" value="1"/>
</dbReference>
<name>A0A098M9U2_9BACL</name>
<evidence type="ECO:0000256" key="3">
    <source>
        <dbReference type="ARBA" id="ARBA00023004"/>
    </source>
</evidence>
<organism evidence="6 7">
    <name type="scientific">Paenibacillus wynnii</name>
    <dbReference type="NCBI Taxonomy" id="268407"/>
    <lineage>
        <taxon>Bacteria</taxon>
        <taxon>Bacillati</taxon>
        <taxon>Bacillota</taxon>
        <taxon>Bacilli</taxon>
        <taxon>Bacillales</taxon>
        <taxon>Paenibacillaceae</taxon>
        <taxon>Paenibacillus</taxon>
    </lineage>
</organism>
<reference evidence="6 7" key="2">
    <citation type="submission" date="2014-10" db="EMBL/GenBank/DDBJ databases">
        <title>Comparative genomics of the Paenibacillus odorifer group.</title>
        <authorList>
            <person name="Tsai Y.-C."/>
            <person name="Martin N."/>
            <person name="Korlach J."/>
            <person name="Wiedmann M."/>
        </authorList>
    </citation>
    <scope>NUCLEOTIDE SEQUENCE [LARGE SCALE GENOMIC DNA]</scope>
    <source>
        <strain evidence="6 7">DSM 18334</strain>
    </source>
</reference>
<reference evidence="6 7" key="1">
    <citation type="submission" date="2014-08" db="EMBL/GenBank/DDBJ databases">
        <authorList>
            <person name="den Bakker H.C."/>
        </authorList>
    </citation>
    <scope>NUCLEOTIDE SEQUENCE [LARGE SCALE GENOMIC DNA]</scope>
    <source>
        <strain evidence="6 7">DSM 18334</strain>
    </source>
</reference>
<keyword evidence="1" id="KW-0949">S-adenosyl-L-methionine</keyword>
<dbReference type="Pfam" id="PF04055">
    <property type="entry name" value="Radical_SAM"/>
    <property type="match status" value="1"/>
</dbReference>